<protein>
    <submittedName>
        <fullName evidence="2">Uncharacterized protein</fullName>
    </submittedName>
</protein>
<organism evidence="2 3">
    <name type="scientific">Smittium culicis</name>
    <dbReference type="NCBI Taxonomy" id="133412"/>
    <lineage>
        <taxon>Eukaryota</taxon>
        <taxon>Fungi</taxon>
        <taxon>Fungi incertae sedis</taxon>
        <taxon>Zoopagomycota</taxon>
        <taxon>Kickxellomycotina</taxon>
        <taxon>Harpellomycetes</taxon>
        <taxon>Harpellales</taxon>
        <taxon>Legeriomycetaceae</taxon>
        <taxon>Smittium</taxon>
    </lineage>
</organism>
<feature type="chain" id="PRO_5011983252" evidence="1">
    <location>
        <begin position="22"/>
        <end position="250"/>
    </location>
</feature>
<keyword evidence="3" id="KW-1185">Reference proteome</keyword>
<evidence type="ECO:0000313" key="3">
    <source>
        <dbReference type="Proteomes" id="UP000187429"/>
    </source>
</evidence>
<comment type="caution">
    <text evidence="2">The sequence shown here is derived from an EMBL/GenBank/DDBJ whole genome shotgun (WGS) entry which is preliminary data.</text>
</comment>
<dbReference type="OrthoDB" id="10561386at2759"/>
<evidence type="ECO:0000313" key="2">
    <source>
        <dbReference type="EMBL" id="OMJ16619.1"/>
    </source>
</evidence>
<keyword evidence="1" id="KW-0732">Signal</keyword>
<gene>
    <name evidence="2" type="ORF">AYI69_g7770</name>
</gene>
<dbReference type="EMBL" id="LSSM01003844">
    <property type="protein sequence ID" value="OMJ16619.1"/>
    <property type="molecule type" value="Genomic_DNA"/>
</dbReference>
<dbReference type="AlphaFoldDB" id="A0A1R1XPR5"/>
<name>A0A1R1XPR5_9FUNG</name>
<feature type="signal peptide" evidence="1">
    <location>
        <begin position="1"/>
        <end position="21"/>
    </location>
</feature>
<evidence type="ECO:0000256" key="1">
    <source>
        <dbReference type="SAM" id="SignalP"/>
    </source>
</evidence>
<accession>A0A1R1XPR5</accession>
<sequence length="250" mass="27440">MKAVYTSYFLATLSLSQIVSSNVINNEASYKKLNNEKDISEHRYDQIPYNENGSIDAAIYGGKNQIYDQSNDLYQNQAAQQKIDVPGAPVQEPEPEIPQVQAPIPVSAPDIVSEPAPAPGVVQEPAPAPGIMHEPVPAPVPVSPDLSGSNNNGKKAKKLRKIAKFIRKADNKAVNIARTINAVKANKPKLAEKLEKKLAKIRNRIEKALAKLKKIAPINIFEKIESRIKISNPATDLNAKPKPYKRLSKL</sequence>
<proteinExistence type="predicted"/>
<dbReference type="Proteomes" id="UP000187429">
    <property type="component" value="Unassembled WGS sequence"/>
</dbReference>
<reference evidence="3" key="1">
    <citation type="submission" date="2017-01" db="EMBL/GenBank/DDBJ databases">
        <authorList>
            <person name="Wang Y."/>
            <person name="White M."/>
            <person name="Kvist S."/>
            <person name="Moncalvo J.-M."/>
        </authorList>
    </citation>
    <scope>NUCLEOTIDE SEQUENCE [LARGE SCALE GENOMIC DNA]</scope>
    <source>
        <strain evidence="3">ID-206-W2</strain>
    </source>
</reference>
<feature type="non-terminal residue" evidence="2">
    <location>
        <position position="250"/>
    </location>
</feature>